<organismHost>
    <name type="scientific">Bacillus subtilis</name>
    <dbReference type="NCBI Taxonomy" id="1423"/>
</organismHost>
<dbReference type="Proteomes" id="UP000221795">
    <property type="component" value="Segment"/>
</dbReference>
<accession>A0A217ER19</accession>
<gene>
    <name evidence="1" type="ORF">Goe3_c05600</name>
</gene>
<organism evidence="1 2">
    <name type="scientific">Bacillus phage vB_BsuM-Goe3</name>
    <dbReference type="NCBI Taxonomy" id="1933063"/>
    <lineage>
        <taxon>Viruses</taxon>
        <taxon>Duplodnaviria</taxon>
        <taxon>Heunggongvirae</taxon>
        <taxon>Uroviricota</taxon>
        <taxon>Caudoviricetes</taxon>
        <taxon>Herelleviridae</taxon>
        <taxon>Bastillevirinae</taxon>
        <taxon>Grisebachstrassevirus</taxon>
        <taxon>Grisebachstrassevirus goe3</taxon>
    </lineage>
</organism>
<name>A0A217ER19_BPGO3</name>
<keyword evidence="2" id="KW-1185">Reference proteome</keyword>
<reference evidence="1" key="1">
    <citation type="journal article" date="2017" name="Viruses">
        <title>Characterization of Bacillus subtilis Viruses vB_BsuM-Goe2 and vB_BsuM-Goe3.</title>
        <authorList>
            <person name="Willms I.M."/>
            <person name="Hoppert M."/>
            <person name="Hertel R."/>
        </authorList>
    </citation>
    <scope>NUCLEOTIDE SEQUENCE [LARGE SCALE GENOMIC DNA]</scope>
</reference>
<protein>
    <submittedName>
        <fullName evidence="1">Uncharacterized protein</fullName>
    </submittedName>
</protein>
<evidence type="ECO:0000313" key="1">
    <source>
        <dbReference type="EMBL" id="APZ82522.1"/>
    </source>
</evidence>
<proteinExistence type="predicted"/>
<evidence type="ECO:0000313" key="2">
    <source>
        <dbReference type="Proteomes" id="UP000221795"/>
    </source>
</evidence>
<dbReference type="EMBL" id="KY368640">
    <property type="protein sequence ID" value="APZ82522.1"/>
    <property type="molecule type" value="Genomic_DNA"/>
</dbReference>
<sequence>MKKTSSKKAAVQIETMKKNLNEFSKIIAKSKEVQNSVHEKGGR</sequence>